<protein>
    <submittedName>
        <fullName evidence="2">Sugar phosphotransferase</fullName>
    </submittedName>
</protein>
<comment type="caution">
    <text evidence="2">The sequence shown here is derived from an EMBL/GenBank/DDBJ whole genome shotgun (WGS) entry which is preliminary data.</text>
</comment>
<proteinExistence type="predicted"/>
<evidence type="ECO:0000313" key="3">
    <source>
        <dbReference type="Proteomes" id="UP000470520"/>
    </source>
</evidence>
<sequence length="137" mass="14339">QPHRVEALARLAEQGTPLPDAPDAQRAATVPGTHPLDGVAHHFGQLHALADPSGEASVALHAALPTLPVQLRRLLARRDTQQIQLTGLGTDAALAGGGTAAVVDFLARYFPVPSPYERGPEALSAAADSPRKAVRQR</sequence>
<dbReference type="Proteomes" id="UP000470520">
    <property type="component" value="Unassembled WGS sequence"/>
</dbReference>
<reference evidence="2 3" key="1">
    <citation type="submission" date="2020-01" db="EMBL/GenBank/DDBJ databases">
        <title>Insect and environment-associated Actinomycetes.</title>
        <authorList>
            <person name="Currrie C."/>
            <person name="Chevrette M."/>
            <person name="Carlson C."/>
            <person name="Stubbendieck R."/>
            <person name="Wendt-Pienkowski E."/>
        </authorList>
    </citation>
    <scope>NUCLEOTIDE SEQUENCE [LARGE SCALE GENOMIC DNA]</scope>
    <source>
        <strain evidence="2 3">SID7754</strain>
    </source>
</reference>
<feature type="region of interest" description="Disordered" evidence="1">
    <location>
        <begin position="118"/>
        <end position="137"/>
    </location>
</feature>
<dbReference type="EMBL" id="JAAGMR010000166">
    <property type="protein sequence ID" value="NEB92788.1"/>
    <property type="molecule type" value="Genomic_DNA"/>
</dbReference>
<feature type="non-terminal residue" evidence="2">
    <location>
        <position position="1"/>
    </location>
</feature>
<accession>A0A7K3QSA4</accession>
<name>A0A7K3QSA4_9ACTN</name>
<evidence type="ECO:0000256" key="1">
    <source>
        <dbReference type="SAM" id="MobiDB-lite"/>
    </source>
</evidence>
<gene>
    <name evidence="2" type="ORF">G3I21_13980</name>
</gene>
<evidence type="ECO:0000313" key="2">
    <source>
        <dbReference type="EMBL" id="NEB92788.1"/>
    </source>
</evidence>
<keyword evidence="2" id="KW-0808">Transferase</keyword>
<dbReference type="AlphaFoldDB" id="A0A7K3QSA4"/>
<dbReference type="GO" id="GO:0016740">
    <property type="term" value="F:transferase activity"/>
    <property type="evidence" value="ECO:0007669"/>
    <property type="project" value="UniProtKB-KW"/>
</dbReference>
<organism evidence="2 3">
    <name type="scientific">Streptomyces bauhiniae</name>
    <dbReference type="NCBI Taxonomy" id="2340725"/>
    <lineage>
        <taxon>Bacteria</taxon>
        <taxon>Bacillati</taxon>
        <taxon>Actinomycetota</taxon>
        <taxon>Actinomycetes</taxon>
        <taxon>Kitasatosporales</taxon>
        <taxon>Streptomycetaceae</taxon>
        <taxon>Streptomyces</taxon>
    </lineage>
</organism>